<evidence type="ECO:0000313" key="3">
    <source>
        <dbReference type="Proteomes" id="UP000593735"/>
    </source>
</evidence>
<accession>A0A7S7RVH0</accession>
<evidence type="ECO:0000313" key="2">
    <source>
        <dbReference type="EMBL" id="QOY61502.1"/>
    </source>
</evidence>
<evidence type="ECO:0000256" key="1">
    <source>
        <dbReference type="SAM" id="MobiDB-lite"/>
    </source>
</evidence>
<gene>
    <name evidence="2" type="ORF">INP52_00065</name>
</gene>
<dbReference type="EMBL" id="CP063767">
    <property type="protein sequence ID" value="QOY61502.1"/>
    <property type="molecule type" value="Genomic_DNA"/>
</dbReference>
<keyword evidence="3" id="KW-1185">Reference proteome</keyword>
<organism evidence="2 3">
    <name type="scientific">Thermophilibacter immobilis</name>
    <dbReference type="NCBI Taxonomy" id="2779519"/>
    <lineage>
        <taxon>Bacteria</taxon>
        <taxon>Bacillati</taxon>
        <taxon>Actinomycetota</taxon>
        <taxon>Coriobacteriia</taxon>
        <taxon>Coriobacteriales</taxon>
        <taxon>Atopobiaceae</taxon>
        <taxon>Thermophilibacter</taxon>
    </lineage>
</organism>
<sequence length="160" mass="16700">MEGSHKVPQSSDSARQTGVSRKTDELASALLGDALDLLASGEAFEALLAVQDAAGVAASYEFVDDGPEACLEGARDRVRSLARAQGDKDAHLGAPVRYALVYEGAVEDEEQGAFVDALLLEFGERGYAAYSAFSLIGGQGMGDGFSWTDPAPAGEMEPLL</sequence>
<protein>
    <submittedName>
        <fullName evidence="2">Uncharacterized protein</fullName>
    </submittedName>
</protein>
<feature type="region of interest" description="Disordered" evidence="1">
    <location>
        <begin position="1"/>
        <end position="22"/>
    </location>
</feature>
<name>A0A7S7RVH0_9ACTN</name>
<reference evidence="2 3" key="1">
    <citation type="submission" date="2020-10" db="EMBL/GenBank/DDBJ databases">
        <title>Olsenella immobilis sp.nov., isolated from the mud in a fermentation cellar used for the production of Chinese strong-flavoured liquor.</title>
        <authorList>
            <person name="Lu L."/>
        </authorList>
    </citation>
    <scope>NUCLEOTIDE SEQUENCE [LARGE SCALE GENOMIC DNA]</scope>
    <source>
        <strain evidence="2 3">LZLJ-2</strain>
    </source>
</reference>
<dbReference type="Proteomes" id="UP000593735">
    <property type="component" value="Chromosome"/>
</dbReference>
<proteinExistence type="predicted"/>
<feature type="compositionally biased region" description="Polar residues" evidence="1">
    <location>
        <begin position="7"/>
        <end position="20"/>
    </location>
</feature>
<dbReference type="KEGG" id="tio:INP52_00065"/>
<dbReference type="AlphaFoldDB" id="A0A7S7RVH0"/>